<evidence type="ECO:0000256" key="1">
    <source>
        <dbReference type="SAM" id="Phobius"/>
    </source>
</evidence>
<evidence type="ECO:0000313" key="2">
    <source>
        <dbReference type="EMBL" id="HIZ52748.1"/>
    </source>
</evidence>
<dbReference type="AlphaFoldDB" id="A0A9D2F6A3"/>
<dbReference type="EMBL" id="DXBN01000054">
    <property type="protein sequence ID" value="HIZ52748.1"/>
    <property type="molecule type" value="Genomic_DNA"/>
</dbReference>
<name>A0A9D2F6A3_9ENTE</name>
<proteinExistence type="predicted"/>
<gene>
    <name evidence="2" type="ORF">IAA20_02255</name>
</gene>
<comment type="caution">
    <text evidence="2">The sequence shown here is derived from an EMBL/GenBank/DDBJ whole genome shotgun (WGS) entry which is preliminary data.</text>
</comment>
<reference evidence="2" key="2">
    <citation type="submission" date="2021-04" db="EMBL/GenBank/DDBJ databases">
        <authorList>
            <person name="Gilroy R."/>
        </authorList>
    </citation>
    <scope>NUCLEOTIDE SEQUENCE</scope>
    <source>
        <strain evidence="2">CHK172-16539</strain>
    </source>
</reference>
<evidence type="ECO:0000313" key="3">
    <source>
        <dbReference type="Proteomes" id="UP000824063"/>
    </source>
</evidence>
<feature type="transmembrane region" description="Helical" evidence="1">
    <location>
        <begin position="29"/>
        <end position="48"/>
    </location>
</feature>
<accession>A0A9D2F6A3</accession>
<keyword evidence="1" id="KW-0812">Transmembrane</keyword>
<keyword evidence="1" id="KW-1133">Transmembrane helix</keyword>
<feature type="transmembrane region" description="Helical" evidence="1">
    <location>
        <begin position="68"/>
        <end position="88"/>
    </location>
</feature>
<protein>
    <submittedName>
        <fullName evidence="2">Uncharacterized protein</fullName>
    </submittedName>
</protein>
<reference evidence="2" key="1">
    <citation type="journal article" date="2021" name="PeerJ">
        <title>Extensive microbial diversity within the chicken gut microbiome revealed by metagenomics and culture.</title>
        <authorList>
            <person name="Gilroy R."/>
            <person name="Ravi A."/>
            <person name="Getino M."/>
            <person name="Pursley I."/>
            <person name="Horton D.L."/>
            <person name="Alikhan N.F."/>
            <person name="Baker D."/>
            <person name="Gharbi K."/>
            <person name="Hall N."/>
            <person name="Watson M."/>
            <person name="Adriaenssens E.M."/>
            <person name="Foster-Nyarko E."/>
            <person name="Jarju S."/>
            <person name="Secka A."/>
            <person name="Antonio M."/>
            <person name="Oren A."/>
            <person name="Chaudhuri R.R."/>
            <person name="La Ragione R."/>
            <person name="Hildebrand F."/>
            <person name="Pallen M.J."/>
        </authorList>
    </citation>
    <scope>NUCLEOTIDE SEQUENCE</scope>
    <source>
        <strain evidence="2">CHK172-16539</strain>
    </source>
</reference>
<sequence>MIINLSFLSLMLAGGLPIIAMFHPKKYHYYSFFSAISCALGIWLQYRYLEVLIRKADWNAMMDIVPTLQLFLGLAILGTILINVILWWRVAKIKIE</sequence>
<feature type="transmembrane region" description="Helical" evidence="1">
    <location>
        <begin position="6"/>
        <end position="22"/>
    </location>
</feature>
<keyword evidence="1" id="KW-0472">Membrane</keyword>
<organism evidence="2 3">
    <name type="scientific">Candidatus Enterococcus avicola</name>
    <dbReference type="NCBI Taxonomy" id="2838561"/>
    <lineage>
        <taxon>Bacteria</taxon>
        <taxon>Bacillati</taxon>
        <taxon>Bacillota</taxon>
        <taxon>Bacilli</taxon>
        <taxon>Lactobacillales</taxon>
        <taxon>Enterococcaceae</taxon>
        <taxon>Enterococcus</taxon>
    </lineage>
</organism>
<dbReference type="Proteomes" id="UP000824063">
    <property type="component" value="Unassembled WGS sequence"/>
</dbReference>